<feature type="region of interest" description="Disordered" evidence="1">
    <location>
        <begin position="1"/>
        <end position="22"/>
    </location>
</feature>
<protein>
    <submittedName>
        <fullName evidence="2">Methyl-accepting chemotaxis protein</fullName>
    </submittedName>
</protein>
<accession>M0IEP5</accession>
<reference evidence="2 3" key="1">
    <citation type="journal article" date="2014" name="PLoS Genet.">
        <title>Phylogenetically driven sequencing of extremely halophilic archaea reveals strategies for static and dynamic osmo-response.</title>
        <authorList>
            <person name="Becker E.A."/>
            <person name="Seitzer P.M."/>
            <person name="Tritt A."/>
            <person name="Larsen D."/>
            <person name="Krusor M."/>
            <person name="Yao A.I."/>
            <person name="Wu D."/>
            <person name="Madern D."/>
            <person name="Eisen J.A."/>
            <person name="Darling A.E."/>
            <person name="Facciotti M.T."/>
        </authorList>
    </citation>
    <scope>NUCLEOTIDE SEQUENCE [LARGE SCALE GENOMIC DNA]</scope>
    <source>
        <strain evidence="2 3">ATCC BAA-1512</strain>
    </source>
</reference>
<evidence type="ECO:0000313" key="2">
    <source>
        <dbReference type="EMBL" id="ELZ94512.1"/>
    </source>
</evidence>
<dbReference type="AlphaFoldDB" id="M0IEP5"/>
<dbReference type="RefSeq" id="WP_008320290.1">
    <property type="nucleotide sequence ID" value="NZ_AOLN01000012.1"/>
</dbReference>
<organism evidence="2 3">
    <name type="scientific">Haloferax mucosum ATCC BAA-1512</name>
    <dbReference type="NCBI Taxonomy" id="662479"/>
    <lineage>
        <taxon>Archaea</taxon>
        <taxon>Methanobacteriati</taxon>
        <taxon>Methanobacteriota</taxon>
        <taxon>Stenosarchaea group</taxon>
        <taxon>Halobacteria</taxon>
        <taxon>Halobacteriales</taxon>
        <taxon>Haloferacaceae</taxon>
        <taxon>Haloferax</taxon>
    </lineage>
</organism>
<sequence>MPREVAAASEEQTTSLSEVSDGTDELATQAEELMNNVAAVTVRESQSDDIDEVGKTTDASTFNFGGTPSTGQ</sequence>
<gene>
    <name evidence="2" type="ORF">C440_10048</name>
</gene>
<feature type="compositionally biased region" description="Polar residues" evidence="1">
    <location>
        <begin position="57"/>
        <end position="72"/>
    </location>
</feature>
<evidence type="ECO:0000256" key="1">
    <source>
        <dbReference type="SAM" id="MobiDB-lite"/>
    </source>
</evidence>
<feature type="region of interest" description="Disordered" evidence="1">
    <location>
        <begin position="42"/>
        <end position="72"/>
    </location>
</feature>
<proteinExistence type="predicted"/>
<comment type="caution">
    <text evidence="2">The sequence shown here is derived from an EMBL/GenBank/DDBJ whole genome shotgun (WGS) entry which is preliminary data.</text>
</comment>
<dbReference type="Proteomes" id="UP000011550">
    <property type="component" value="Unassembled WGS sequence"/>
</dbReference>
<dbReference type="STRING" id="662479.C440_10048"/>
<feature type="compositionally biased region" description="Polar residues" evidence="1">
    <location>
        <begin position="10"/>
        <end position="20"/>
    </location>
</feature>
<dbReference type="PATRIC" id="fig|662479.7.peg.2036"/>
<name>M0IEP5_9EURY</name>
<evidence type="ECO:0000313" key="3">
    <source>
        <dbReference type="Proteomes" id="UP000011550"/>
    </source>
</evidence>
<dbReference type="EMBL" id="AOLN01000012">
    <property type="protein sequence ID" value="ELZ94512.1"/>
    <property type="molecule type" value="Genomic_DNA"/>
</dbReference>
<keyword evidence="3" id="KW-1185">Reference proteome</keyword>